<feature type="transmembrane region" description="Helical" evidence="7">
    <location>
        <begin position="143"/>
        <end position="165"/>
    </location>
</feature>
<dbReference type="AlphaFoldDB" id="A0A266Q8S2"/>
<dbReference type="Pfam" id="PF13440">
    <property type="entry name" value="Polysacc_synt_3"/>
    <property type="match status" value="1"/>
</dbReference>
<dbReference type="EMBL" id="NHNI01000001">
    <property type="protein sequence ID" value="OZY86258.1"/>
    <property type="molecule type" value="Genomic_DNA"/>
</dbReference>
<name>A0A266Q8S2_9GAMM</name>
<accession>A0A266Q8S2</accession>
<dbReference type="GO" id="GO:0005886">
    <property type="term" value="C:plasma membrane"/>
    <property type="evidence" value="ECO:0007669"/>
    <property type="project" value="UniProtKB-SubCell"/>
</dbReference>
<feature type="transmembrane region" description="Helical" evidence="7">
    <location>
        <begin position="442"/>
        <end position="463"/>
    </location>
</feature>
<reference evidence="9" key="1">
    <citation type="submission" date="2017-05" db="EMBL/GenBank/DDBJ databases">
        <authorList>
            <person name="Barney B.M."/>
        </authorList>
    </citation>
    <scope>NUCLEOTIDE SEQUENCE [LARGE SCALE GENOMIC DNA]</scope>
    <source>
        <strain evidence="9">PSBB022</strain>
    </source>
</reference>
<evidence type="ECO:0000256" key="2">
    <source>
        <dbReference type="ARBA" id="ARBA00007430"/>
    </source>
</evidence>
<feature type="transmembrane region" description="Helical" evidence="7">
    <location>
        <begin position="83"/>
        <end position="107"/>
    </location>
</feature>
<evidence type="ECO:0000256" key="1">
    <source>
        <dbReference type="ARBA" id="ARBA00004651"/>
    </source>
</evidence>
<evidence type="ECO:0000256" key="3">
    <source>
        <dbReference type="ARBA" id="ARBA00022475"/>
    </source>
</evidence>
<evidence type="ECO:0000256" key="6">
    <source>
        <dbReference type="ARBA" id="ARBA00023136"/>
    </source>
</evidence>
<comment type="caution">
    <text evidence="8">The sequence shown here is derived from an EMBL/GenBank/DDBJ whole genome shotgun (WGS) entry which is preliminary data.</text>
</comment>
<dbReference type="PANTHER" id="PTHR30250:SF10">
    <property type="entry name" value="LIPOPOLYSACCHARIDE BIOSYNTHESIS PROTEIN WZXC"/>
    <property type="match status" value="1"/>
</dbReference>
<keyword evidence="4 7" id="KW-0812">Transmembrane</keyword>
<evidence type="ECO:0000313" key="9">
    <source>
        <dbReference type="Proteomes" id="UP000216101"/>
    </source>
</evidence>
<feature type="transmembrane region" description="Helical" evidence="7">
    <location>
        <begin position="177"/>
        <end position="194"/>
    </location>
</feature>
<proteinExistence type="inferred from homology"/>
<feature type="transmembrane region" description="Helical" evidence="7">
    <location>
        <begin position="41"/>
        <end position="62"/>
    </location>
</feature>
<feature type="transmembrane region" description="Helical" evidence="7">
    <location>
        <begin position="12"/>
        <end position="35"/>
    </location>
</feature>
<dbReference type="Proteomes" id="UP000216101">
    <property type="component" value="Unassembled WGS sequence"/>
</dbReference>
<comment type="subcellular location">
    <subcellularLocation>
        <location evidence="1">Cell membrane</location>
        <topology evidence="1">Multi-pass membrane protein</topology>
    </subcellularLocation>
</comment>
<evidence type="ECO:0000313" key="8">
    <source>
        <dbReference type="EMBL" id="OZY86258.1"/>
    </source>
</evidence>
<keyword evidence="3" id="KW-1003">Cell membrane</keyword>
<feature type="transmembrane region" description="Helical" evidence="7">
    <location>
        <begin position="410"/>
        <end position="430"/>
    </location>
</feature>
<evidence type="ECO:0000256" key="7">
    <source>
        <dbReference type="SAM" id="Phobius"/>
    </source>
</evidence>
<dbReference type="PANTHER" id="PTHR30250">
    <property type="entry name" value="PST FAMILY PREDICTED COLANIC ACID TRANSPORTER"/>
    <property type="match status" value="1"/>
</dbReference>
<evidence type="ECO:0000256" key="4">
    <source>
        <dbReference type="ARBA" id="ARBA00022692"/>
    </source>
</evidence>
<evidence type="ECO:0000256" key="5">
    <source>
        <dbReference type="ARBA" id="ARBA00022989"/>
    </source>
</evidence>
<keyword evidence="9" id="KW-1185">Reference proteome</keyword>
<protein>
    <submittedName>
        <fullName evidence="8">Lipopolysaccharide biosynthesis protein</fullName>
    </submittedName>
</protein>
<feature type="transmembrane region" description="Helical" evidence="7">
    <location>
        <begin position="230"/>
        <end position="252"/>
    </location>
</feature>
<comment type="similarity">
    <text evidence="2">Belongs to the polysaccharide synthase family.</text>
</comment>
<feature type="transmembrane region" description="Helical" evidence="7">
    <location>
        <begin position="352"/>
        <end position="370"/>
    </location>
</feature>
<feature type="transmembrane region" description="Helical" evidence="7">
    <location>
        <begin position="376"/>
        <end position="398"/>
    </location>
</feature>
<organism evidence="8 9">
    <name type="scientific">Cellvibrio mixtus</name>
    <dbReference type="NCBI Taxonomy" id="39650"/>
    <lineage>
        <taxon>Bacteria</taxon>
        <taxon>Pseudomonadati</taxon>
        <taxon>Pseudomonadota</taxon>
        <taxon>Gammaproteobacteria</taxon>
        <taxon>Cellvibrionales</taxon>
        <taxon>Cellvibrionaceae</taxon>
        <taxon>Cellvibrio</taxon>
    </lineage>
</organism>
<sequence>MSLKKNFGKSTVWMSTAASGNSLISFVIFIILSRLLAPEDIGLVAFALIVVELGKIIVNAGFSQAIVRHTEWDERYAATCFYLNLLLAVLVTAVAFWVIAPLVAYYYDTRAELLVQVLSIIFLLEGAKAVHEGKLKRDFNFRAIALRTIIASLLSGTLGILLAIQGYGLWALVWQQLLNQLLITLITWYSAHWFPGWHFSFAHSRSLLRFSAPLTLAQLVSNLATKIYEMLIGILIGPAALGFFRVGGRVLFIMQEIVIKPFEQALLPALSRLNETQARAQATLRVMRISAYFTFPIFFGAAALGPEFIQLAFTDKWAQSGQVMTMLALGIAPLVISTQVNSALTASGHTHYVMILAGIAFALNCLLGFLLVPFGIVVAAAGYALRAYLSIIFNMLFFKKIFQVGLLQQLRVIAPTFSAALIMFALVQATKLLLPTDWALGLRLLVLAGFGGLIYVLIMSCIFRHETKHFLGESAAMAPTKAKPFIHYVQRLLRLA</sequence>
<dbReference type="InterPro" id="IPR050833">
    <property type="entry name" value="Poly_Biosynth_Transport"/>
</dbReference>
<dbReference type="CDD" id="cd13127">
    <property type="entry name" value="MATE_tuaB_like"/>
    <property type="match status" value="1"/>
</dbReference>
<feature type="transmembrane region" description="Helical" evidence="7">
    <location>
        <begin position="321"/>
        <end position="340"/>
    </location>
</feature>
<dbReference type="RefSeq" id="WP_078043597.1">
    <property type="nucleotide sequence ID" value="NZ_NHNI01000001.1"/>
</dbReference>
<gene>
    <name evidence="8" type="ORF">CBP51_04310</name>
</gene>
<feature type="transmembrane region" description="Helical" evidence="7">
    <location>
        <begin position="289"/>
        <end position="309"/>
    </location>
</feature>
<keyword evidence="6 7" id="KW-0472">Membrane</keyword>
<keyword evidence="5 7" id="KW-1133">Transmembrane helix</keyword>